<proteinExistence type="predicted"/>
<reference evidence="2" key="2">
    <citation type="journal article" date="2018" name="Plant J.">
        <title>The Sorghum bicolor reference genome: improved assembly, gene annotations, a transcriptome atlas, and signatures of genome organization.</title>
        <authorList>
            <person name="McCormick R.F."/>
            <person name="Truong S.K."/>
            <person name="Sreedasyam A."/>
            <person name="Jenkins J."/>
            <person name="Shu S."/>
            <person name="Sims D."/>
            <person name="Kennedy M."/>
            <person name="Amirebrahimi M."/>
            <person name="Weers B.D."/>
            <person name="McKinley B."/>
            <person name="Mattison A."/>
            <person name="Morishige D.T."/>
            <person name="Grimwood J."/>
            <person name="Schmutz J."/>
            <person name="Mullet J.E."/>
        </authorList>
    </citation>
    <scope>NUCLEOTIDE SEQUENCE [LARGE SCALE GENOMIC DNA]</scope>
    <source>
        <strain evidence="2">cv. BTx623</strain>
    </source>
</reference>
<keyword evidence="2" id="KW-1185">Reference proteome</keyword>
<reference evidence="1 2" key="1">
    <citation type="journal article" date="2009" name="Nature">
        <title>The Sorghum bicolor genome and the diversification of grasses.</title>
        <authorList>
            <person name="Paterson A.H."/>
            <person name="Bowers J.E."/>
            <person name="Bruggmann R."/>
            <person name="Dubchak I."/>
            <person name="Grimwood J."/>
            <person name="Gundlach H."/>
            <person name="Haberer G."/>
            <person name="Hellsten U."/>
            <person name="Mitros T."/>
            <person name="Poliakov A."/>
            <person name="Schmutz J."/>
            <person name="Spannagl M."/>
            <person name="Tang H."/>
            <person name="Wang X."/>
            <person name="Wicker T."/>
            <person name="Bharti A.K."/>
            <person name="Chapman J."/>
            <person name="Feltus F.A."/>
            <person name="Gowik U."/>
            <person name="Grigoriev I.V."/>
            <person name="Lyons E."/>
            <person name="Maher C.A."/>
            <person name="Martis M."/>
            <person name="Narechania A."/>
            <person name="Otillar R.P."/>
            <person name="Penning B.W."/>
            <person name="Salamov A.A."/>
            <person name="Wang Y."/>
            <person name="Zhang L."/>
            <person name="Carpita N.C."/>
            <person name="Freeling M."/>
            <person name="Gingle A.R."/>
            <person name="Hash C.T."/>
            <person name="Keller B."/>
            <person name="Klein P."/>
            <person name="Kresovich S."/>
            <person name="McCann M.C."/>
            <person name="Ming R."/>
            <person name="Peterson D.G."/>
            <person name="Mehboob-ur-Rahman"/>
            <person name="Ware D."/>
            <person name="Westhoff P."/>
            <person name="Mayer K.F."/>
            <person name="Messing J."/>
            <person name="Rokhsar D.S."/>
        </authorList>
    </citation>
    <scope>NUCLEOTIDE SEQUENCE [LARGE SCALE GENOMIC DNA]</scope>
    <source>
        <strain evidence="2">cv. BTx623</strain>
    </source>
</reference>
<accession>A0A1W0W0G2</accession>
<gene>
    <name evidence="1" type="ORF">SORBI_3003G353050</name>
</gene>
<dbReference type="AlphaFoldDB" id="A0A1W0W0G2"/>
<dbReference type="EMBL" id="CM000762">
    <property type="protein sequence ID" value="OQU87845.1"/>
    <property type="molecule type" value="Genomic_DNA"/>
</dbReference>
<evidence type="ECO:0000313" key="2">
    <source>
        <dbReference type="Proteomes" id="UP000000768"/>
    </source>
</evidence>
<sequence length="63" mass="7191">MLIRKHLLIYRASSRASAQVGTKESKNAKTFKEAKSLSDDEETWVQGRRAREGKVPYMVRAIP</sequence>
<dbReference type="Proteomes" id="UP000000768">
    <property type="component" value="Chromosome 3"/>
</dbReference>
<evidence type="ECO:0000313" key="1">
    <source>
        <dbReference type="EMBL" id="OQU87845.1"/>
    </source>
</evidence>
<name>A0A1W0W0G2_SORBI</name>
<dbReference type="Gramene" id="OQU87845">
    <property type="protein sequence ID" value="OQU87845"/>
    <property type="gene ID" value="SORBI_3003G353050"/>
</dbReference>
<organism evidence="1 2">
    <name type="scientific">Sorghum bicolor</name>
    <name type="common">Sorghum</name>
    <name type="synonym">Sorghum vulgare</name>
    <dbReference type="NCBI Taxonomy" id="4558"/>
    <lineage>
        <taxon>Eukaryota</taxon>
        <taxon>Viridiplantae</taxon>
        <taxon>Streptophyta</taxon>
        <taxon>Embryophyta</taxon>
        <taxon>Tracheophyta</taxon>
        <taxon>Spermatophyta</taxon>
        <taxon>Magnoliopsida</taxon>
        <taxon>Liliopsida</taxon>
        <taxon>Poales</taxon>
        <taxon>Poaceae</taxon>
        <taxon>PACMAD clade</taxon>
        <taxon>Panicoideae</taxon>
        <taxon>Andropogonodae</taxon>
        <taxon>Andropogoneae</taxon>
        <taxon>Sorghinae</taxon>
        <taxon>Sorghum</taxon>
    </lineage>
</organism>
<protein>
    <submittedName>
        <fullName evidence="1">Uncharacterized protein</fullName>
    </submittedName>
</protein>
<dbReference type="InParanoid" id="A0A1W0W0G2"/>